<dbReference type="PANTHER" id="PTHR34220">
    <property type="entry name" value="SENSOR HISTIDINE KINASE YPDA"/>
    <property type="match status" value="1"/>
</dbReference>
<dbReference type="CDD" id="cd06225">
    <property type="entry name" value="HAMP"/>
    <property type="match status" value="1"/>
</dbReference>
<dbReference type="Pfam" id="PF06580">
    <property type="entry name" value="His_kinase"/>
    <property type="match status" value="1"/>
</dbReference>
<feature type="transmembrane region" description="Helical" evidence="14">
    <location>
        <begin position="15"/>
        <end position="37"/>
    </location>
</feature>
<keyword evidence="18" id="KW-1185">Reference proteome</keyword>
<feature type="domain" description="HAMP" evidence="16">
    <location>
        <begin position="329"/>
        <end position="381"/>
    </location>
</feature>
<dbReference type="InterPro" id="IPR004358">
    <property type="entry name" value="Sig_transdc_His_kin-like_C"/>
</dbReference>
<dbReference type="SUPFAM" id="SSF158472">
    <property type="entry name" value="HAMP domain-like"/>
    <property type="match status" value="1"/>
</dbReference>
<dbReference type="Pfam" id="PF02518">
    <property type="entry name" value="HATPase_c"/>
    <property type="match status" value="1"/>
</dbReference>
<evidence type="ECO:0000256" key="10">
    <source>
        <dbReference type="ARBA" id="ARBA00022840"/>
    </source>
</evidence>
<evidence type="ECO:0000256" key="2">
    <source>
        <dbReference type="ARBA" id="ARBA00004651"/>
    </source>
</evidence>
<evidence type="ECO:0000256" key="7">
    <source>
        <dbReference type="ARBA" id="ARBA00022692"/>
    </source>
</evidence>
<evidence type="ECO:0000256" key="14">
    <source>
        <dbReference type="SAM" id="Phobius"/>
    </source>
</evidence>
<comment type="catalytic activity">
    <reaction evidence="1">
        <text>ATP + protein L-histidine = ADP + protein N-phospho-L-histidine.</text>
        <dbReference type="EC" id="2.7.13.3"/>
    </reaction>
</comment>
<evidence type="ECO:0000313" key="18">
    <source>
        <dbReference type="Proteomes" id="UP001596028"/>
    </source>
</evidence>
<comment type="caution">
    <text evidence="17">The sequence shown here is derived from an EMBL/GenBank/DDBJ whole genome shotgun (WGS) entry which is preliminary data.</text>
</comment>
<dbReference type="EMBL" id="JBHSEP010000019">
    <property type="protein sequence ID" value="MFC4600789.1"/>
    <property type="molecule type" value="Genomic_DNA"/>
</dbReference>
<dbReference type="RefSeq" id="WP_378100194.1">
    <property type="nucleotide sequence ID" value="NZ_JBHSEP010000019.1"/>
</dbReference>
<evidence type="ECO:0000259" key="15">
    <source>
        <dbReference type="PROSITE" id="PS50109"/>
    </source>
</evidence>
<keyword evidence="10" id="KW-0067">ATP-binding</keyword>
<keyword evidence="11 14" id="KW-1133">Transmembrane helix</keyword>
<evidence type="ECO:0000256" key="13">
    <source>
        <dbReference type="ARBA" id="ARBA00023136"/>
    </source>
</evidence>
<dbReference type="GO" id="GO:0004673">
    <property type="term" value="F:protein histidine kinase activity"/>
    <property type="evidence" value="ECO:0007669"/>
    <property type="project" value="UniProtKB-EC"/>
</dbReference>
<keyword evidence="6 17" id="KW-0808">Transferase</keyword>
<feature type="domain" description="Histidine kinase" evidence="15">
    <location>
        <begin position="491"/>
        <end position="602"/>
    </location>
</feature>
<dbReference type="InterPro" id="IPR010559">
    <property type="entry name" value="Sig_transdc_His_kin_internal"/>
</dbReference>
<gene>
    <name evidence="17" type="ORF">ACFO3S_21270</name>
</gene>
<dbReference type="Gene3D" id="6.10.340.10">
    <property type="match status" value="1"/>
</dbReference>
<evidence type="ECO:0000256" key="11">
    <source>
        <dbReference type="ARBA" id="ARBA00022989"/>
    </source>
</evidence>
<feature type="transmembrane region" description="Helical" evidence="14">
    <location>
        <begin position="307"/>
        <end position="328"/>
    </location>
</feature>
<keyword evidence="9 17" id="KW-0418">Kinase</keyword>
<dbReference type="InterPro" id="IPR003594">
    <property type="entry name" value="HATPase_dom"/>
</dbReference>
<evidence type="ECO:0000256" key="1">
    <source>
        <dbReference type="ARBA" id="ARBA00000085"/>
    </source>
</evidence>
<dbReference type="PRINTS" id="PR00344">
    <property type="entry name" value="BCTRLSENSOR"/>
</dbReference>
<accession>A0ABV9FKT2</accession>
<evidence type="ECO:0000256" key="8">
    <source>
        <dbReference type="ARBA" id="ARBA00022741"/>
    </source>
</evidence>
<dbReference type="InterPro" id="IPR003660">
    <property type="entry name" value="HAMP_dom"/>
</dbReference>
<evidence type="ECO:0000259" key="16">
    <source>
        <dbReference type="PROSITE" id="PS50885"/>
    </source>
</evidence>
<organism evidence="17 18">
    <name type="scientific">Cohnella hongkongensis</name>
    <dbReference type="NCBI Taxonomy" id="178337"/>
    <lineage>
        <taxon>Bacteria</taxon>
        <taxon>Bacillati</taxon>
        <taxon>Bacillota</taxon>
        <taxon>Bacilli</taxon>
        <taxon>Bacillales</taxon>
        <taxon>Paenibacillaceae</taxon>
        <taxon>Cohnella</taxon>
    </lineage>
</organism>
<keyword evidence="12" id="KW-0902">Two-component regulatory system</keyword>
<evidence type="ECO:0000256" key="6">
    <source>
        <dbReference type="ARBA" id="ARBA00022679"/>
    </source>
</evidence>
<keyword evidence="4" id="KW-1003">Cell membrane</keyword>
<dbReference type="SMART" id="SM00387">
    <property type="entry name" value="HATPase_c"/>
    <property type="match status" value="1"/>
</dbReference>
<dbReference type="SUPFAM" id="SSF55874">
    <property type="entry name" value="ATPase domain of HSP90 chaperone/DNA topoisomerase II/histidine kinase"/>
    <property type="match status" value="1"/>
</dbReference>
<dbReference type="InterPro" id="IPR036890">
    <property type="entry name" value="HATPase_C_sf"/>
</dbReference>
<dbReference type="Proteomes" id="UP001596028">
    <property type="component" value="Unassembled WGS sequence"/>
</dbReference>
<dbReference type="Pfam" id="PF00672">
    <property type="entry name" value="HAMP"/>
    <property type="match status" value="1"/>
</dbReference>
<keyword evidence="8" id="KW-0547">Nucleotide-binding</keyword>
<keyword evidence="5" id="KW-0597">Phosphoprotein</keyword>
<reference evidence="18" key="1">
    <citation type="journal article" date="2019" name="Int. J. Syst. Evol. Microbiol.">
        <title>The Global Catalogue of Microorganisms (GCM) 10K type strain sequencing project: providing services to taxonomists for standard genome sequencing and annotation.</title>
        <authorList>
            <consortium name="The Broad Institute Genomics Platform"/>
            <consortium name="The Broad Institute Genome Sequencing Center for Infectious Disease"/>
            <person name="Wu L."/>
            <person name="Ma J."/>
        </authorList>
    </citation>
    <scope>NUCLEOTIDE SEQUENCE [LARGE SCALE GENOMIC DNA]</scope>
    <source>
        <strain evidence="18">CCUG 49571</strain>
    </source>
</reference>
<dbReference type="EC" id="2.7.13.3" evidence="3"/>
<sequence>MRIRGRIQRLGTQLILYYMMISLIVLSGASYFIYSFMLNVFKDSNERLLLQQFQQLDHHVDGLARDVDSLSKLFLADANVQRFIAYTPDLGVSEFLALKQAVLSTIESYARSYDFIDSIYIVGEASGAVGGDDHTTLAHWTQEWQREFLASSLFVGARRSFPEMVVQGGIRKTVYNPYLSDSAGETVISMARGVRPIYESSTSAVLIMNVDERYLSSIYSTSMDADDGKMYIVDEHGIVISSSQPHDIGARSAYELSAVTNGYGSLDFGQSDSSVQIVYYRLHQTDWHMIKEIPLGYYSAQIRSAQLLLGGVICSSLIVMLVISYFWLQRMVRPLRILAHKMKDMSRGELGITYAKIPNNEFGMVIRRFNEMSLSIVELIRNNNDIQEKRRLLEIETLRNQINPHFLYNTLNMIRWMAVSFKAEPIENSVVALGNILRPAFASKEASCTLRDELTYLDNYIKIINWRFNDHVKFTIHVDENDLDLMIPRFILQPLIENCVASDKQKEGSELNILVRVSEEDGDAIISVMDSGDGIDPERLKRLNERLRSGEEHADLKGDGHGIGLYNVNKRIKLNYGNEPYGVSLVSRGKGTEVRVRLPRQHG</sequence>
<protein>
    <recommendedName>
        <fullName evidence="3">histidine kinase</fullName>
        <ecNumber evidence="3">2.7.13.3</ecNumber>
    </recommendedName>
</protein>
<dbReference type="Gene3D" id="3.30.565.10">
    <property type="entry name" value="Histidine kinase-like ATPase, C-terminal domain"/>
    <property type="match status" value="1"/>
</dbReference>
<dbReference type="InterPro" id="IPR050640">
    <property type="entry name" value="Bact_2-comp_sensor_kinase"/>
</dbReference>
<dbReference type="PROSITE" id="PS50109">
    <property type="entry name" value="HIS_KIN"/>
    <property type="match status" value="1"/>
</dbReference>
<dbReference type="SMART" id="SM00304">
    <property type="entry name" value="HAMP"/>
    <property type="match status" value="1"/>
</dbReference>
<name>A0ABV9FKT2_9BACL</name>
<evidence type="ECO:0000256" key="9">
    <source>
        <dbReference type="ARBA" id="ARBA00022777"/>
    </source>
</evidence>
<proteinExistence type="predicted"/>
<evidence type="ECO:0000256" key="4">
    <source>
        <dbReference type="ARBA" id="ARBA00022475"/>
    </source>
</evidence>
<keyword evidence="13 14" id="KW-0472">Membrane</keyword>
<evidence type="ECO:0000256" key="3">
    <source>
        <dbReference type="ARBA" id="ARBA00012438"/>
    </source>
</evidence>
<comment type="subcellular location">
    <subcellularLocation>
        <location evidence="2">Cell membrane</location>
        <topology evidence="2">Multi-pass membrane protein</topology>
    </subcellularLocation>
</comment>
<dbReference type="PANTHER" id="PTHR34220:SF11">
    <property type="entry name" value="SENSOR PROTEIN KINASE HPTS"/>
    <property type="match status" value="1"/>
</dbReference>
<evidence type="ECO:0000256" key="5">
    <source>
        <dbReference type="ARBA" id="ARBA00022553"/>
    </source>
</evidence>
<keyword evidence="7 14" id="KW-0812">Transmembrane</keyword>
<evidence type="ECO:0000313" key="17">
    <source>
        <dbReference type="EMBL" id="MFC4600789.1"/>
    </source>
</evidence>
<dbReference type="InterPro" id="IPR005467">
    <property type="entry name" value="His_kinase_dom"/>
</dbReference>
<evidence type="ECO:0000256" key="12">
    <source>
        <dbReference type="ARBA" id="ARBA00023012"/>
    </source>
</evidence>
<dbReference type="PROSITE" id="PS50885">
    <property type="entry name" value="HAMP"/>
    <property type="match status" value="1"/>
</dbReference>